<dbReference type="InterPro" id="IPR052897">
    <property type="entry name" value="Sec-Metab_Biosynth_Hydrolase"/>
</dbReference>
<keyword evidence="3" id="KW-1185">Reference proteome</keyword>
<dbReference type="STRING" id="38488.A0A4Y8DFN6"/>
<evidence type="ECO:0000313" key="2">
    <source>
        <dbReference type="EMBL" id="TEY85143.1"/>
    </source>
</evidence>
<comment type="caution">
    <text evidence="2">The sequence shown here is derived from an EMBL/GenBank/DDBJ whole genome shotgun (WGS) entry which is preliminary data.</text>
</comment>
<evidence type="ECO:0000313" key="3">
    <source>
        <dbReference type="Proteomes" id="UP000297299"/>
    </source>
</evidence>
<sequence>MSAMNHKVPIIWSISPDSKTVTCLDPYEIFYNDISRTEAQKYVDMLKGHSYNTFRSPVTAEPWRYIPSTYVVCEDDRAVPLEIQLGMIRGAQEIAEESFGTIERINAGHSPFISQPEWLAEKLMKAAENPI</sequence>
<gene>
    <name evidence="2" type="ORF">BOTCAL_0017g00570</name>
</gene>
<dbReference type="SUPFAM" id="SSF53474">
    <property type="entry name" value="alpha/beta-Hydrolases"/>
    <property type="match status" value="1"/>
</dbReference>
<protein>
    <recommendedName>
        <fullName evidence="1">AB hydrolase-1 domain-containing protein</fullName>
    </recommendedName>
</protein>
<dbReference type="Pfam" id="PF12697">
    <property type="entry name" value="Abhydrolase_6"/>
    <property type="match status" value="1"/>
</dbReference>
<dbReference type="AlphaFoldDB" id="A0A4Y8DFN6"/>
<name>A0A4Y8DFN6_9HELO</name>
<dbReference type="PANTHER" id="PTHR37017:SF11">
    <property type="entry name" value="ESTERASE_LIPASE_THIOESTERASE DOMAIN-CONTAINING PROTEIN"/>
    <property type="match status" value="1"/>
</dbReference>
<feature type="domain" description="AB hydrolase-1" evidence="1">
    <location>
        <begin position="49"/>
        <end position="121"/>
    </location>
</feature>
<reference evidence="2 3" key="1">
    <citation type="submission" date="2017-11" db="EMBL/GenBank/DDBJ databases">
        <title>Comparative genomics of Botrytis spp.</title>
        <authorList>
            <person name="Valero-Jimenez C.A."/>
            <person name="Tapia P."/>
            <person name="Veloso J."/>
            <person name="Silva-Moreno E."/>
            <person name="Staats M."/>
            <person name="Valdes J.H."/>
            <person name="Van Kan J.A.L."/>
        </authorList>
    </citation>
    <scope>NUCLEOTIDE SEQUENCE [LARGE SCALE GENOMIC DNA]</scope>
    <source>
        <strain evidence="2 3">MUCL2830</strain>
    </source>
</reference>
<dbReference type="InterPro" id="IPR000073">
    <property type="entry name" value="AB_hydrolase_1"/>
</dbReference>
<organism evidence="2 3">
    <name type="scientific">Botryotinia calthae</name>
    <dbReference type="NCBI Taxonomy" id="38488"/>
    <lineage>
        <taxon>Eukaryota</taxon>
        <taxon>Fungi</taxon>
        <taxon>Dikarya</taxon>
        <taxon>Ascomycota</taxon>
        <taxon>Pezizomycotina</taxon>
        <taxon>Leotiomycetes</taxon>
        <taxon>Helotiales</taxon>
        <taxon>Sclerotiniaceae</taxon>
        <taxon>Botryotinia</taxon>
    </lineage>
</organism>
<dbReference type="Gene3D" id="3.40.50.1820">
    <property type="entry name" value="alpha/beta hydrolase"/>
    <property type="match status" value="1"/>
</dbReference>
<proteinExistence type="predicted"/>
<accession>A0A4Y8DFN6</accession>
<evidence type="ECO:0000259" key="1">
    <source>
        <dbReference type="Pfam" id="PF12697"/>
    </source>
</evidence>
<dbReference type="Proteomes" id="UP000297299">
    <property type="component" value="Unassembled WGS sequence"/>
</dbReference>
<dbReference type="InterPro" id="IPR029058">
    <property type="entry name" value="AB_hydrolase_fold"/>
</dbReference>
<dbReference type="PANTHER" id="PTHR37017">
    <property type="entry name" value="AB HYDROLASE-1 DOMAIN-CONTAINING PROTEIN-RELATED"/>
    <property type="match status" value="1"/>
</dbReference>
<dbReference type="OrthoDB" id="1263307at2759"/>
<dbReference type="EMBL" id="PHWZ01000017">
    <property type="protein sequence ID" value="TEY85143.1"/>
    <property type="molecule type" value="Genomic_DNA"/>
</dbReference>